<feature type="compositionally biased region" description="Basic and acidic residues" evidence="1">
    <location>
        <begin position="114"/>
        <end position="137"/>
    </location>
</feature>
<dbReference type="AlphaFoldDB" id="A0A1E5V6B0"/>
<name>A0A1E5V6B0_9POAL</name>
<dbReference type="PANTHER" id="PTHR33026:SF7">
    <property type="entry name" value="OS03G0100275 PROTEIN"/>
    <property type="match status" value="1"/>
</dbReference>
<dbReference type="EMBL" id="LWDX02050287">
    <property type="protein sequence ID" value="OEL20564.1"/>
    <property type="molecule type" value="Genomic_DNA"/>
</dbReference>
<organism evidence="2 3">
    <name type="scientific">Dichanthelium oligosanthes</name>
    <dbReference type="NCBI Taxonomy" id="888268"/>
    <lineage>
        <taxon>Eukaryota</taxon>
        <taxon>Viridiplantae</taxon>
        <taxon>Streptophyta</taxon>
        <taxon>Embryophyta</taxon>
        <taxon>Tracheophyta</taxon>
        <taxon>Spermatophyta</taxon>
        <taxon>Magnoliopsida</taxon>
        <taxon>Liliopsida</taxon>
        <taxon>Poales</taxon>
        <taxon>Poaceae</taxon>
        <taxon>PACMAD clade</taxon>
        <taxon>Panicoideae</taxon>
        <taxon>Panicodae</taxon>
        <taxon>Paniceae</taxon>
        <taxon>Dichantheliinae</taxon>
        <taxon>Dichanthelium</taxon>
    </lineage>
</organism>
<comment type="caution">
    <text evidence="2">The sequence shown here is derived from an EMBL/GenBank/DDBJ whole genome shotgun (WGS) entry which is preliminary data.</text>
</comment>
<sequence>MVGLLKQLKEAGLTGVRVLWTFFERRVQPLVARAHPLFQYTSDGDSTRMSLEPLTLAEVWSHVWAVIKRSKDAEDDTAELDRLRVGVAPEPAARSEGNDPPIPLRGRLCYPPLPEDRGTRATNRAENERLRALSQEKKKLKAKKAKRHMLR</sequence>
<proteinExistence type="predicted"/>
<feature type="compositionally biased region" description="Basic residues" evidence="1">
    <location>
        <begin position="138"/>
        <end position="151"/>
    </location>
</feature>
<evidence type="ECO:0000313" key="2">
    <source>
        <dbReference type="EMBL" id="OEL20564.1"/>
    </source>
</evidence>
<evidence type="ECO:0000313" key="3">
    <source>
        <dbReference type="Proteomes" id="UP000095767"/>
    </source>
</evidence>
<dbReference type="PANTHER" id="PTHR33026">
    <property type="entry name" value="OS06G0360600 PROTEIN"/>
    <property type="match status" value="1"/>
</dbReference>
<keyword evidence="3" id="KW-1185">Reference proteome</keyword>
<protein>
    <submittedName>
        <fullName evidence="2">Uncharacterized protein</fullName>
    </submittedName>
</protein>
<reference evidence="2 3" key="1">
    <citation type="submission" date="2016-09" db="EMBL/GenBank/DDBJ databases">
        <title>The draft genome of Dichanthelium oligosanthes: A C3 panicoid grass species.</title>
        <authorList>
            <person name="Studer A.J."/>
            <person name="Schnable J.C."/>
            <person name="Brutnell T.P."/>
        </authorList>
    </citation>
    <scope>NUCLEOTIDE SEQUENCE [LARGE SCALE GENOMIC DNA]</scope>
    <source>
        <strain evidence="3">cv. Kellogg 1175</strain>
        <tissue evidence="2">Leaf</tissue>
    </source>
</reference>
<feature type="region of interest" description="Disordered" evidence="1">
    <location>
        <begin position="88"/>
        <end position="151"/>
    </location>
</feature>
<evidence type="ECO:0000256" key="1">
    <source>
        <dbReference type="SAM" id="MobiDB-lite"/>
    </source>
</evidence>
<gene>
    <name evidence="2" type="ORF">BAE44_0018417</name>
</gene>
<accession>A0A1E5V6B0</accession>
<dbReference type="Proteomes" id="UP000095767">
    <property type="component" value="Unassembled WGS sequence"/>
</dbReference>